<keyword evidence="8" id="KW-1185">Reference proteome</keyword>
<accession>A0ABW9JHT2</accession>
<evidence type="ECO:0000256" key="3">
    <source>
        <dbReference type="ARBA" id="ARBA00022989"/>
    </source>
</evidence>
<evidence type="ECO:0000256" key="2">
    <source>
        <dbReference type="ARBA" id="ARBA00022692"/>
    </source>
</evidence>
<evidence type="ECO:0000256" key="4">
    <source>
        <dbReference type="ARBA" id="ARBA00023136"/>
    </source>
</evidence>
<feature type="transmembrane region" description="Helical" evidence="5">
    <location>
        <begin position="84"/>
        <end position="104"/>
    </location>
</feature>
<feature type="transmembrane region" description="Helical" evidence="5">
    <location>
        <begin position="124"/>
        <end position="144"/>
    </location>
</feature>
<dbReference type="Pfam" id="PF07291">
    <property type="entry name" value="MauE"/>
    <property type="match status" value="1"/>
</dbReference>
<gene>
    <name evidence="7" type="ORF">E5L68_011160</name>
</gene>
<name>A0ABW9JHT2_9SPHI</name>
<proteinExistence type="predicted"/>
<evidence type="ECO:0000256" key="5">
    <source>
        <dbReference type="SAM" id="Phobius"/>
    </source>
</evidence>
<evidence type="ECO:0000256" key="1">
    <source>
        <dbReference type="ARBA" id="ARBA00004141"/>
    </source>
</evidence>
<reference evidence="7 8" key="1">
    <citation type="submission" date="2024-12" db="EMBL/GenBank/DDBJ databases">
        <authorList>
            <person name="Hu S."/>
        </authorList>
    </citation>
    <scope>NUCLEOTIDE SEQUENCE [LARGE SCALE GENOMIC DNA]</scope>
    <source>
        <strain evidence="7 8">P-25</strain>
    </source>
</reference>
<dbReference type="InterPro" id="IPR009908">
    <property type="entry name" value="Methylamine_util_MauE"/>
</dbReference>
<feature type="transmembrane region" description="Helical" evidence="5">
    <location>
        <begin position="56"/>
        <end position="77"/>
    </location>
</feature>
<dbReference type="RefSeq" id="WP_138730794.1">
    <property type="nucleotide sequence ID" value="NZ_SRMP02000016.1"/>
</dbReference>
<feature type="transmembrane region" description="Helical" evidence="5">
    <location>
        <begin position="17"/>
        <end position="36"/>
    </location>
</feature>
<evidence type="ECO:0000313" key="7">
    <source>
        <dbReference type="EMBL" id="MFN0291952.1"/>
    </source>
</evidence>
<comment type="subcellular location">
    <subcellularLocation>
        <location evidence="1">Membrane</location>
        <topology evidence="1">Multi-pass membrane protein</topology>
    </subcellularLocation>
</comment>
<evidence type="ECO:0000259" key="6">
    <source>
        <dbReference type="Pfam" id="PF07291"/>
    </source>
</evidence>
<keyword evidence="2 5" id="KW-0812">Transmembrane</keyword>
<organism evidence="7 8">
    <name type="scientific">Pedobacter helvus</name>
    <dbReference type="NCBI Taxonomy" id="2563444"/>
    <lineage>
        <taxon>Bacteria</taxon>
        <taxon>Pseudomonadati</taxon>
        <taxon>Bacteroidota</taxon>
        <taxon>Sphingobacteriia</taxon>
        <taxon>Sphingobacteriales</taxon>
        <taxon>Sphingobacteriaceae</taxon>
        <taxon>Pedobacter</taxon>
    </lineage>
</organism>
<protein>
    <submittedName>
        <fullName evidence="7">MauE/DoxX family redox-associated membrane protein</fullName>
    </submittedName>
</protein>
<feature type="domain" description="Methylamine utilisation protein MauE" evidence="6">
    <location>
        <begin position="18"/>
        <end position="141"/>
    </location>
</feature>
<dbReference type="EMBL" id="SRMP02000016">
    <property type="protein sequence ID" value="MFN0291952.1"/>
    <property type="molecule type" value="Genomic_DNA"/>
</dbReference>
<sequence length="162" mass="17927">MVLFDVGRLDCKAQRRLQWIAAAFVLLLAYAALSKLTNYGVARRAMLVQVFSREMALTLVWLVPVVELLVVLLLLFVRTRLLGLWLATLLMLSFSVYLIIAYLGGFGKVPCGCGGILGKMGYSVHLVFNLCFVALGVWGIVIAIKGNLIDKSVHLGERRSEK</sequence>
<comment type="caution">
    <text evidence="7">The sequence shown here is derived from an EMBL/GenBank/DDBJ whole genome shotgun (WGS) entry which is preliminary data.</text>
</comment>
<evidence type="ECO:0000313" key="8">
    <source>
        <dbReference type="Proteomes" id="UP001517367"/>
    </source>
</evidence>
<keyword evidence="4 5" id="KW-0472">Membrane</keyword>
<keyword evidence="3 5" id="KW-1133">Transmembrane helix</keyword>
<dbReference type="Proteomes" id="UP001517367">
    <property type="component" value="Unassembled WGS sequence"/>
</dbReference>